<gene>
    <name evidence="2" type="ORF">ORQ98_07035</name>
</gene>
<evidence type="ECO:0008006" key="4">
    <source>
        <dbReference type="Google" id="ProtNLM"/>
    </source>
</evidence>
<dbReference type="EMBL" id="JAPMOU010000006">
    <property type="protein sequence ID" value="MDE1461719.1"/>
    <property type="molecule type" value="Genomic_DNA"/>
</dbReference>
<evidence type="ECO:0000256" key="1">
    <source>
        <dbReference type="SAM" id="SignalP"/>
    </source>
</evidence>
<feature type="signal peptide" evidence="1">
    <location>
        <begin position="1"/>
        <end position="30"/>
    </location>
</feature>
<dbReference type="PROSITE" id="PS51257">
    <property type="entry name" value="PROKAR_LIPOPROTEIN"/>
    <property type="match status" value="1"/>
</dbReference>
<proteinExistence type="predicted"/>
<evidence type="ECO:0000313" key="2">
    <source>
        <dbReference type="EMBL" id="MDE1461719.1"/>
    </source>
</evidence>
<protein>
    <recommendedName>
        <fullName evidence="4">DUF4440 domain-containing protein</fullName>
    </recommendedName>
</protein>
<accession>A0ABT5U5T8</accession>
<dbReference type="RefSeq" id="WP_274688080.1">
    <property type="nucleotide sequence ID" value="NZ_JAPMOU010000006.1"/>
</dbReference>
<name>A0ABT5U5T8_9GAMM</name>
<dbReference type="InterPro" id="IPR032710">
    <property type="entry name" value="NTF2-like_dom_sf"/>
</dbReference>
<organism evidence="2 3">
    <name type="scientific">Spartinivicinus poritis</name>
    <dbReference type="NCBI Taxonomy" id="2994640"/>
    <lineage>
        <taxon>Bacteria</taxon>
        <taxon>Pseudomonadati</taxon>
        <taxon>Pseudomonadota</taxon>
        <taxon>Gammaproteobacteria</taxon>
        <taxon>Oceanospirillales</taxon>
        <taxon>Zooshikellaceae</taxon>
        <taxon>Spartinivicinus</taxon>
    </lineage>
</organism>
<keyword evidence="1" id="KW-0732">Signal</keyword>
<feature type="chain" id="PRO_5045054019" description="DUF4440 domain-containing protein" evidence="1">
    <location>
        <begin position="31"/>
        <end position="152"/>
    </location>
</feature>
<sequence>MSKANFKHYTKFMLKLIFLLSFFLLLSGCAETPAESAIAEQIEKIQTAIENKNSQKVLETLSESFNSNQGMDRKGVKRLLLGYFLRHKNIKIYITNNNISYNTAYPNVATSESAVTVTGAESILPNQSGIYKVKTEWVKEDGEWLVSSVKWE</sequence>
<keyword evidence="3" id="KW-1185">Reference proteome</keyword>
<reference evidence="2 3" key="1">
    <citation type="submission" date="2022-11" db="EMBL/GenBank/DDBJ databases">
        <title>Spartinivicinus poritis sp. nov., isolated from scleractinian coral Porites lutea.</title>
        <authorList>
            <person name="Zhang G."/>
            <person name="Cai L."/>
            <person name="Wei Q."/>
        </authorList>
    </citation>
    <scope>NUCLEOTIDE SEQUENCE [LARGE SCALE GENOMIC DNA]</scope>
    <source>
        <strain evidence="2 3">A2-2</strain>
    </source>
</reference>
<dbReference type="Proteomes" id="UP001528823">
    <property type="component" value="Unassembled WGS sequence"/>
</dbReference>
<dbReference type="SUPFAM" id="SSF54427">
    <property type="entry name" value="NTF2-like"/>
    <property type="match status" value="1"/>
</dbReference>
<comment type="caution">
    <text evidence="2">The sequence shown here is derived from an EMBL/GenBank/DDBJ whole genome shotgun (WGS) entry which is preliminary data.</text>
</comment>
<evidence type="ECO:0000313" key="3">
    <source>
        <dbReference type="Proteomes" id="UP001528823"/>
    </source>
</evidence>